<evidence type="ECO:0000256" key="2">
    <source>
        <dbReference type="ARBA" id="ARBA00022540"/>
    </source>
</evidence>
<keyword evidence="2" id="KW-0396">Initiation factor</keyword>
<dbReference type="PANTHER" id="PTHR13937">
    <property type="entry name" value="EUKARYOTIC TRANSLATION INITATION FACTOR 3, SUBUNIT 8 EIF3S8 -RELATED"/>
    <property type="match status" value="1"/>
</dbReference>
<keyword evidence="1" id="KW-0963">Cytoplasm</keyword>
<evidence type="ECO:0000256" key="1">
    <source>
        <dbReference type="ARBA" id="ARBA00022490"/>
    </source>
</evidence>
<name>A0A7R9HCH7_TIMCR</name>
<evidence type="ECO:0000256" key="3">
    <source>
        <dbReference type="ARBA" id="ARBA00022917"/>
    </source>
</evidence>
<evidence type="ECO:0000256" key="4">
    <source>
        <dbReference type="SAM" id="MobiDB-lite"/>
    </source>
</evidence>
<dbReference type="EMBL" id="OC324533">
    <property type="protein sequence ID" value="CAD7414291.1"/>
    <property type="molecule type" value="Genomic_DNA"/>
</dbReference>
<gene>
    <name evidence="6" type="ORF">TCEB3V08_LOCUS12050</name>
</gene>
<dbReference type="InterPro" id="IPR008905">
    <property type="entry name" value="EIF3C_N_dom"/>
</dbReference>
<feature type="domain" description="Eukaryotic translation initiation factor 3 subunit C N-terminal" evidence="5">
    <location>
        <begin position="103"/>
        <end position="459"/>
    </location>
</feature>
<dbReference type="GO" id="GO:0005852">
    <property type="term" value="C:eukaryotic translation initiation factor 3 complex"/>
    <property type="evidence" value="ECO:0007669"/>
    <property type="project" value="InterPro"/>
</dbReference>
<dbReference type="PANTHER" id="PTHR13937:SF0">
    <property type="entry name" value="EUKARYOTIC TRANSLATION INITIATION FACTOR 3 SUBUNIT C-RELATED"/>
    <property type="match status" value="1"/>
</dbReference>
<feature type="region of interest" description="Disordered" evidence="4">
    <location>
        <begin position="1"/>
        <end position="153"/>
    </location>
</feature>
<dbReference type="AlphaFoldDB" id="A0A7R9HCH7"/>
<dbReference type="GO" id="GO:0031369">
    <property type="term" value="F:translation initiation factor binding"/>
    <property type="evidence" value="ECO:0007669"/>
    <property type="project" value="InterPro"/>
</dbReference>
<dbReference type="GO" id="GO:0003723">
    <property type="term" value="F:RNA binding"/>
    <property type="evidence" value="ECO:0007669"/>
    <property type="project" value="InterPro"/>
</dbReference>
<feature type="compositionally biased region" description="Acidic residues" evidence="4">
    <location>
        <begin position="58"/>
        <end position="82"/>
    </location>
</feature>
<protein>
    <recommendedName>
        <fullName evidence="5">Eukaryotic translation initiation factor 3 subunit C N-terminal domain-containing protein</fullName>
    </recommendedName>
</protein>
<keyword evidence="3" id="KW-0648">Protein biosynthesis</keyword>
<dbReference type="Pfam" id="PF05470">
    <property type="entry name" value="eIF-3c_N"/>
    <property type="match status" value="1"/>
</dbReference>
<reference evidence="6" key="1">
    <citation type="submission" date="2020-11" db="EMBL/GenBank/DDBJ databases">
        <authorList>
            <person name="Tran Van P."/>
        </authorList>
    </citation>
    <scope>NUCLEOTIDE SEQUENCE</scope>
</reference>
<evidence type="ECO:0000313" key="6">
    <source>
        <dbReference type="EMBL" id="CAD7414291.1"/>
    </source>
</evidence>
<dbReference type="GO" id="GO:0003743">
    <property type="term" value="F:translation initiation factor activity"/>
    <property type="evidence" value="ECO:0007669"/>
    <property type="project" value="UniProtKB-KW"/>
</dbReference>
<proteinExistence type="predicted"/>
<evidence type="ECO:0000259" key="5">
    <source>
        <dbReference type="Pfam" id="PF05470"/>
    </source>
</evidence>
<accession>A0A7R9HCH7</accession>
<sequence length="464" mass="53066">MRRKREVSSKLTLTSQTRRRKRDVEGDSEPEEDKPGSEAVSIEPSKSVKVAVQRAPGTEEDDGSEDSSDWGSDTDSESDSSGDDAQYTNMRDRFLKQRTGVGEKPEEDRKEKKDKSKDRKKERKRREEYPEEEDDGNGWTVVRTGPSALHDSPVNSPAVFYSRVFIGQHLESSLNVEKPIMFAKDAEIDVPLVVKKLSEIVAARGKKRTDRRQQIELLHELQAVADAHNLGPAVAVKIKFAIISSIYDYNPKVSDAMKPEFWSKLLVGIEATINLLLTTPDLTVGEHIIEDTEVFDKPPYRVRGCVLTTVERLDEEFTKLLKECDPHSNEYVDRLKDETRVAAIIDKVMDYLQRQGVTSELCRIYLRKIEHLYYKFDSNVLKQKKGELPQDAVTSVQEMERLCKFVYAKDGTDRLRTRAILSHIYHHALHDNWFQARDLILMSHLQEAIQHSDPATQVITLLSQ</sequence>
<feature type="compositionally biased region" description="Basic and acidic residues" evidence="4">
    <location>
        <begin position="90"/>
        <end position="119"/>
    </location>
</feature>
<dbReference type="InterPro" id="IPR027516">
    <property type="entry name" value="EIF3C"/>
</dbReference>
<organism evidence="6">
    <name type="scientific">Timema cristinae</name>
    <name type="common">Walking stick</name>
    <dbReference type="NCBI Taxonomy" id="61476"/>
    <lineage>
        <taxon>Eukaryota</taxon>
        <taxon>Metazoa</taxon>
        <taxon>Ecdysozoa</taxon>
        <taxon>Arthropoda</taxon>
        <taxon>Hexapoda</taxon>
        <taxon>Insecta</taxon>
        <taxon>Pterygota</taxon>
        <taxon>Neoptera</taxon>
        <taxon>Polyneoptera</taxon>
        <taxon>Phasmatodea</taxon>
        <taxon>Timematodea</taxon>
        <taxon>Timematoidea</taxon>
        <taxon>Timematidae</taxon>
        <taxon>Timema</taxon>
    </lineage>
</organism>